<keyword evidence="1" id="KW-0472">Membrane</keyword>
<accession>B0DB16</accession>
<feature type="transmembrane region" description="Helical" evidence="1">
    <location>
        <begin position="61"/>
        <end position="88"/>
    </location>
</feature>
<evidence type="ECO:0000313" key="3">
    <source>
        <dbReference type="Proteomes" id="UP000001194"/>
    </source>
</evidence>
<dbReference type="KEGG" id="lbc:LACBIDRAFT_297853"/>
<reference evidence="2 3" key="1">
    <citation type="journal article" date="2008" name="Nature">
        <title>The genome of Laccaria bicolor provides insights into mycorrhizal symbiosis.</title>
        <authorList>
            <person name="Martin F."/>
            <person name="Aerts A."/>
            <person name="Ahren D."/>
            <person name="Brun A."/>
            <person name="Danchin E.G.J."/>
            <person name="Duchaussoy F."/>
            <person name="Gibon J."/>
            <person name="Kohler A."/>
            <person name="Lindquist E."/>
            <person name="Pereda V."/>
            <person name="Salamov A."/>
            <person name="Shapiro H.J."/>
            <person name="Wuyts J."/>
            <person name="Blaudez D."/>
            <person name="Buee M."/>
            <person name="Brokstein P."/>
            <person name="Canbaeck B."/>
            <person name="Cohen D."/>
            <person name="Courty P.E."/>
            <person name="Coutinho P.M."/>
            <person name="Delaruelle C."/>
            <person name="Detter J.C."/>
            <person name="Deveau A."/>
            <person name="DiFazio S."/>
            <person name="Duplessis S."/>
            <person name="Fraissinet-Tachet L."/>
            <person name="Lucic E."/>
            <person name="Frey-Klett P."/>
            <person name="Fourrey C."/>
            <person name="Feussner I."/>
            <person name="Gay G."/>
            <person name="Grimwood J."/>
            <person name="Hoegger P.J."/>
            <person name="Jain P."/>
            <person name="Kilaru S."/>
            <person name="Labbe J."/>
            <person name="Lin Y.C."/>
            <person name="Legue V."/>
            <person name="Le Tacon F."/>
            <person name="Marmeisse R."/>
            <person name="Melayah D."/>
            <person name="Montanini B."/>
            <person name="Muratet M."/>
            <person name="Nehls U."/>
            <person name="Niculita-Hirzel H."/>
            <person name="Oudot-Le Secq M.P."/>
            <person name="Peter M."/>
            <person name="Quesneville H."/>
            <person name="Rajashekar B."/>
            <person name="Reich M."/>
            <person name="Rouhier N."/>
            <person name="Schmutz J."/>
            <person name="Yin T."/>
            <person name="Chalot M."/>
            <person name="Henrissat B."/>
            <person name="Kuees U."/>
            <person name="Lucas S."/>
            <person name="Van de Peer Y."/>
            <person name="Podila G.K."/>
            <person name="Polle A."/>
            <person name="Pukkila P.J."/>
            <person name="Richardson P.M."/>
            <person name="Rouze P."/>
            <person name="Sanders I.R."/>
            <person name="Stajich J.E."/>
            <person name="Tunlid A."/>
            <person name="Tuskan G."/>
            <person name="Grigoriev I.V."/>
        </authorList>
    </citation>
    <scope>NUCLEOTIDE SEQUENCE [LARGE SCALE GENOMIC DNA]</scope>
    <source>
        <strain evidence="3">S238N-H82 / ATCC MYA-4686</strain>
    </source>
</reference>
<keyword evidence="3" id="KW-1185">Reference proteome</keyword>
<dbReference type="GeneID" id="6076857"/>
<dbReference type="AlphaFoldDB" id="B0DB16"/>
<dbReference type="InParanoid" id="B0DB16"/>
<gene>
    <name evidence="2" type="ORF">LACBIDRAFT_297853</name>
</gene>
<dbReference type="EMBL" id="DS547102">
    <property type="protein sequence ID" value="EDR08306.1"/>
    <property type="molecule type" value="Genomic_DNA"/>
</dbReference>
<sequence>MYKIASQLAKALNNFDKPYGGINMIFAGDFAQWPPVGGQSLYSHSVGTQVHSGLKPGGQEAAVFLLVFFNCLQVAGLIFLWAFLLVFFNCLQVAGLIFLWAFLLVFFHCLQVAGLIFIWAFLLVFF</sequence>
<dbReference type="RefSeq" id="XP_001881376.1">
    <property type="nucleotide sequence ID" value="XM_001881341.1"/>
</dbReference>
<organism evidence="3">
    <name type="scientific">Laccaria bicolor (strain S238N-H82 / ATCC MYA-4686)</name>
    <name type="common">Bicoloured deceiver</name>
    <name type="synonym">Laccaria laccata var. bicolor</name>
    <dbReference type="NCBI Taxonomy" id="486041"/>
    <lineage>
        <taxon>Eukaryota</taxon>
        <taxon>Fungi</taxon>
        <taxon>Dikarya</taxon>
        <taxon>Basidiomycota</taxon>
        <taxon>Agaricomycotina</taxon>
        <taxon>Agaricomycetes</taxon>
        <taxon>Agaricomycetidae</taxon>
        <taxon>Agaricales</taxon>
        <taxon>Agaricineae</taxon>
        <taxon>Hydnangiaceae</taxon>
        <taxon>Laccaria</taxon>
    </lineage>
</organism>
<keyword evidence="1" id="KW-0812">Transmembrane</keyword>
<feature type="transmembrane region" description="Helical" evidence="1">
    <location>
        <begin position="94"/>
        <end position="125"/>
    </location>
</feature>
<proteinExistence type="predicted"/>
<name>B0DB16_LACBS</name>
<evidence type="ECO:0000256" key="1">
    <source>
        <dbReference type="SAM" id="Phobius"/>
    </source>
</evidence>
<dbReference type="HOGENOM" id="CLU_1981951_0_0_1"/>
<evidence type="ECO:0000313" key="2">
    <source>
        <dbReference type="EMBL" id="EDR08306.1"/>
    </source>
</evidence>
<dbReference type="Proteomes" id="UP000001194">
    <property type="component" value="Unassembled WGS sequence"/>
</dbReference>
<dbReference type="OrthoDB" id="432234at2759"/>
<keyword evidence="1" id="KW-1133">Transmembrane helix</keyword>
<protein>
    <submittedName>
        <fullName evidence="2">Predicted protein</fullName>
    </submittedName>
</protein>